<dbReference type="OrthoDB" id="3062275at2759"/>
<organism evidence="2 3">
    <name type="scientific">Ephemerocybe angulata</name>
    <dbReference type="NCBI Taxonomy" id="980116"/>
    <lineage>
        <taxon>Eukaryota</taxon>
        <taxon>Fungi</taxon>
        <taxon>Dikarya</taxon>
        <taxon>Basidiomycota</taxon>
        <taxon>Agaricomycotina</taxon>
        <taxon>Agaricomycetes</taxon>
        <taxon>Agaricomycetidae</taxon>
        <taxon>Agaricales</taxon>
        <taxon>Agaricineae</taxon>
        <taxon>Psathyrellaceae</taxon>
        <taxon>Ephemerocybe</taxon>
    </lineage>
</organism>
<evidence type="ECO:0000313" key="3">
    <source>
        <dbReference type="Proteomes" id="UP000521943"/>
    </source>
</evidence>
<feature type="compositionally biased region" description="Basic and acidic residues" evidence="1">
    <location>
        <begin position="1080"/>
        <end position="1095"/>
    </location>
</feature>
<name>A0A8H6LYH5_9AGAR</name>
<evidence type="ECO:0008006" key="4">
    <source>
        <dbReference type="Google" id="ProtNLM"/>
    </source>
</evidence>
<feature type="compositionally biased region" description="Basic residues" evidence="1">
    <location>
        <begin position="412"/>
        <end position="428"/>
    </location>
</feature>
<dbReference type="EMBL" id="JACGCI010000099">
    <property type="protein sequence ID" value="KAF6745776.1"/>
    <property type="molecule type" value="Genomic_DNA"/>
</dbReference>
<protein>
    <recommendedName>
        <fullName evidence="4">JmjC domain-containing protein</fullName>
    </recommendedName>
</protein>
<feature type="region of interest" description="Disordered" evidence="1">
    <location>
        <begin position="357"/>
        <end position="437"/>
    </location>
</feature>
<keyword evidence="3" id="KW-1185">Reference proteome</keyword>
<gene>
    <name evidence="2" type="ORF">DFP72DRAFT_1076921</name>
</gene>
<evidence type="ECO:0000256" key="1">
    <source>
        <dbReference type="SAM" id="MobiDB-lite"/>
    </source>
</evidence>
<proteinExistence type="predicted"/>
<reference evidence="2 3" key="1">
    <citation type="submission" date="2020-07" db="EMBL/GenBank/DDBJ databases">
        <title>Comparative genomics of pyrophilous fungi reveals a link between fire events and developmental genes.</title>
        <authorList>
            <consortium name="DOE Joint Genome Institute"/>
            <person name="Steindorff A.S."/>
            <person name="Carver A."/>
            <person name="Calhoun S."/>
            <person name="Stillman K."/>
            <person name="Liu H."/>
            <person name="Lipzen A."/>
            <person name="Pangilinan J."/>
            <person name="Labutti K."/>
            <person name="Bruns T.D."/>
            <person name="Grigoriev I.V."/>
        </authorList>
    </citation>
    <scope>NUCLEOTIDE SEQUENCE [LARGE SCALE GENOMIC DNA]</scope>
    <source>
        <strain evidence="2 3">CBS 144469</strain>
    </source>
</reference>
<comment type="caution">
    <text evidence="2">The sequence shown here is derived from an EMBL/GenBank/DDBJ whole genome shotgun (WGS) entry which is preliminary data.</text>
</comment>
<dbReference type="AlphaFoldDB" id="A0A8H6LYH5"/>
<feature type="region of interest" description="Disordered" evidence="1">
    <location>
        <begin position="1076"/>
        <end position="1102"/>
    </location>
</feature>
<sequence length="1102" mass="123053">MVRPISTYRALIPFTTPAPTNAISLHQHFSPDSSFKRFAEKIEHFETHPETYPDWGVYKPRDFICDEGSEKMPKVEPHRIRGGKLSLSVSKGLAMYTSALKVYDAFCRLKNTGGDGQVYMHERRDAWIGQSTYMQALGDPYAGISAFLSNGQALATFHAPITSFMDCDKSLELADEIAATYYGRKALVVVRNIATVVFSLSVMKKGYLQVPDNVEDLEIQANANISSLATVLCGDLTKESVCLEELLINMKRLGNNKPEFLLTLENHVWEELFAIAEGKQSAAGAFRALQTRWAGMDVLSELERNEIVFFKRDEEVLFDQDMSPFDSYLTIPAEMMGAFPTAAFPYLRMLPAQGADGNSGGELELGKGGAEDPADDEAQGNAGVPGPARQSGRLAAKKDGVPQPPAPEVIKKTTRGKSRRKQHPKSKRYVVEDEEGKEEDVEADMIMDWWDWEAAPPEARVKLEEELVEILEDIDWVVQDFARSSSYGLKPPINLDEETKKYSESEGQEFEMVDAGGQVHRKKWFFHNKEDHDAWVTICDAAQKPNHLFHCMTYDAYRALPASEVQAILTKKNIVVTGTPGIDVSFDLAGLETLAERHQRIELQDQSVPVTDDNFTVRARTAIVEDLLECHHLPWERKKSMNALSFPNPDAGITATPYASDVRAVQRTRLDAGCTSSLPISDIRWGLAATEGAHSYWHIDTQGEGTSLRVSWGQKGWVAAEPKEKNGIASTTFWTNPKLDVMKISLEGMTVEGVILNAGDLLLMRSNTLHCAYTLEDSICHGGYFLSTAFLSRMVCGAVHTFFESRVATNTEGPVYVSRMNSLAAFFHKCIALNETVEADLPHLPNIATADGLTNLLVFACGIELLNTLLRDSYRPVSDDALVAAIAKKDMDADTALDLYDMSAVSHETRLHIACSRGRMQDLLQRIFSRYAVLDGDGLEQDGWHYLWIPTLAWFIHALQDYYSRSSSVNITEDGIEEGEVEDDEGYIVTHELFSRQLDWMISRWPELKAMVDELPRQNTEFSNLLPPFPAFTLKLADHPKEEPEHRTPLQLVKLGLRVGDSLYLAARQAFTTPSGKLYVRKEGSQEGESGDHGPTKRPRRA</sequence>
<accession>A0A8H6LYH5</accession>
<dbReference type="Gene3D" id="2.60.120.650">
    <property type="entry name" value="Cupin"/>
    <property type="match status" value="1"/>
</dbReference>
<evidence type="ECO:0000313" key="2">
    <source>
        <dbReference type="EMBL" id="KAF6745776.1"/>
    </source>
</evidence>
<dbReference type="SUPFAM" id="SSF51197">
    <property type="entry name" value="Clavaminate synthase-like"/>
    <property type="match status" value="1"/>
</dbReference>
<dbReference type="Proteomes" id="UP000521943">
    <property type="component" value="Unassembled WGS sequence"/>
</dbReference>